<dbReference type="Gene3D" id="3.60.40.10">
    <property type="entry name" value="PPM-type phosphatase domain"/>
    <property type="match status" value="1"/>
</dbReference>
<feature type="transmembrane region" description="Helical" evidence="3">
    <location>
        <begin position="80"/>
        <end position="99"/>
    </location>
</feature>
<keyword evidence="2" id="KW-0175">Coiled coil</keyword>
<dbReference type="PANTHER" id="PTHR43156:SF2">
    <property type="entry name" value="STAGE II SPORULATION PROTEIN E"/>
    <property type="match status" value="1"/>
</dbReference>
<evidence type="ECO:0000256" key="2">
    <source>
        <dbReference type="SAM" id="Coils"/>
    </source>
</evidence>
<dbReference type="InterPro" id="IPR001932">
    <property type="entry name" value="PPM-type_phosphatase-like_dom"/>
</dbReference>
<feature type="transmembrane region" description="Helical" evidence="3">
    <location>
        <begin position="207"/>
        <end position="223"/>
    </location>
</feature>
<dbReference type="InterPro" id="IPR029016">
    <property type="entry name" value="GAF-like_dom_sf"/>
</dbReference>
<keyword evidence="6" id="KW-1185">Reference proteome</keyword>
<dbReference type="InterPro" id="IPR036457">
    <property type="entry name" value="PPM-type-like_dom_sf"/>
</dbReference>
<dbReference type="SMART" id="SM00331">
    <property type="entry name" value="PP2C_SIG"/>
    <property type="match status" value="1"/>
</dbReference>
<dbReference type="SUPFAM" id="SSF55781">
    <property type="entry name" value="GAF domain-like"/>
    <property type="match status" value="1"/>
</dbReference>
<proteinExistence type="predicted"/>
<name>A0A2T2YP39_9BACT</name>
<dbReference type="Gene3D" id="3.30.450.40">
    <property type="match status" value="1"/>
</dbReference>
<feature type="transmembrane region" description="Helical" evidence="3">
    <location>
        <begin position="111"/>
        <end position="133"/>
    </location>
</feature>
<protein>
    <submittedName>
        <fullName evidence="5">Serine/threonine protein phosphatase</fullName>
    </submittedName>
</protein>
<evidence type="ECO:0000256" key="3">
    <source>
        <dbReference type="SAM" id="Phobius"/>
    </source>
</evidence>
<dbReference type="InterPro" id="IPR052016">
    <property type="entry name" value="Bact_Sigma-Reg"/>
</dbReference>
<gene>
    <name evidence="5" type="ORF">AHMF7605_12835</name>
</gene>
<feature type="transmembrane region" description="Helical" evidence="3">
    <location>
        <begin position="12"/>
        <end position="29"/>
    </location>
</feature>
<keyword evidence="1" id="KW-0378">Hydrolase</keyword>
<dbReference type="SUPFAM" id="SSF81606">
    <property type="entry name" value="PP2C-like"/>
    <property type="match status" value="1"/>
</dbReference>
<dbReference type="EMBL" id="PYFT01000001">
    <property type="protein sequence ID" value="PSR57287.1"/>
    <property type="molecule type" value="Genomic_DNA"/>
</dbReference>
<dbReference type="RefSeq" id="WP_106933457.1">
    <property type="nucleotide sequence ID" value="NZ_PYFT01000001.1"/>
</dbReference>
<feature type="coiled-coil region" evidence="2">
    <location>
        <begin position="420"/>
        <end position="447"/>
    </location>
</feature>
<keyword evidence="3" id="KW-0472">Membrane</keyword>
<comment type="caution">
    <text evidence="5">The sequence shown here is derived from an EMBL/GenBank/DDBJ whole genome shotgun (WGS) entry which is preliminary data.</text>
</comment>
<keyword evidence="3" id="KW-1133">Transmembrane helix</keyword>
<dbReference type="AlphaFoldDB" id="A0A2T2YP39"/>
<feature type="domain" description="PPM-type phosphatase" evidence="4">
    <location>
        <begin position="457"/>
        <end position="677"/>
    </location>
</feature>
<feature type="transmembrane region" description="Helical" evidence="3">
    <location>
        <begin position="153"/>
        <end position="171"/>
    </location>
</feature>
<evidence type="ECO:0000313" key="5">
    <source>
        <dbReference type="EMBL" id="PSR57287.1"/>
    </source>
</evidence>
<dbReference type="Proteomes" id="UP000240357">
    <property type="component" value="Unassembled WGS sequence"/>
</dbReference>
<accession>A0A2T2YP39</accession>
<feature type="transmembrane region" description="Helical" evidence="3">
    <location>
        <begin position="243"/>
        <end position="265"/>
    </location>
</feature>
<feature type="transmembrane region" description="Helical" evidence="3">
    <location>
        <begin position="177"/>
        <end position="195"/>
    </location>
</feature>
<evidence type="ECO:0000313" key="6">
    <source>
        <dbReference type="Proteomes" id="UP000240357"/>
    </source>
</evidence>
<dbReference type="OrthoDB" id="9763484at2"/>
<dbReference type="GO" id="GO:0016791">
    <property type="term" value="F:phosphatase activity"/>
    <property type="evidence" value="ECO:0007669"/>
    <property type="project" value="TreeGrafter"/>
</dbReference>
<evidence type="ECO:0000259" key="4">
    <source>
        <dbReference type="SMART" id="SM00331"/>
    </source>
</evidence>
<evidence type="ECO:0000256" key="1">
    <source>
        <dbReference type="ARBA" id="ARBA00022801"/>
    </source>
</evidence>
<keyword evidence="3" id="KW-0812">Transmembrane</keyword>
<sequence length="686" mass="78934">MPYSIHYKRLYTVAATVSWVLLLINSLFVNSSSYPSALAPYAPLLGKFFKVCFIAFTFLTQRVSVETYRGTDFIGYLWKLFIRAGSTAYVCALLYFGYLRYENNSPGSHPILLGSIYYLNYAFLIYFLGKAFYIWRNMILFQKTRALQYEWKWFEIVIYATLLSNFFPLYLPNFVPLLGLFLLYTLFLCIHLRWVAYLTSTKKWRSIFLLIGIILSLITFYNIFTNFSPHQQSTGNLFEDPFVMLTCTFVGMYTLASLLVAVFNLPTSSVFEQKREDLLNFQRLSQSIQQGEDEPHVYKLMFESAIKASSADAGWLETQDDSGGVSIIEAENIDLEEVEQIRQALDKYHVSAVEYVNNNLDHNAGFKALNLPWRSLSVTPLRSQQRTYATLYLLKDVEQGFDREILNVIRTFTSQTILTIENLRLVAESLQNERVKEELKIASSVQESLIPKTFPSDSWFEISCFSQAAKEVGGDFYDFLQVSESRIAIIIGDVSGKGITAAFHMAQMKGIFHGLMQDDLQPVEFMQKANNALTHCLERTSFITAALYIIDYKLKGFFFARAGHCHTLYYNSMTEETFYFNTEGLGLGIIRDKSYGKRIHNMHYDYNPGDVMVIYTDGIVEARSSNQDEYGEDRLREMLSNTYHLEADDIKAAIINDLNNFSGEHIHDDQTLIVIKFRNDQPNLIL</sequence>
<dbReference type="PANTHER" id="PTHR43156">
    <property type="entry name" value="STAGE II SPORULATION PROTEIN E-RELATED"/>
    <property type="match status" value="1"/>
</dbReference>
<dbReference type="Pfam" id="PF07228">
    <property type="entry name" value="SpoIIE"/>
    <property type="match status" value="1"/>
</dbReference>
<organism evidence="5 6">
    <name type="scientific">Adhaeribacter arboris</name>
    <dbReference type="NCBI Taxonomy" id="2072846"/>
    <lineage>
        <taxon>Bacteria</taxon>
        <taxon>Pseudomonadati</taxon>
        <taxon>Bacteroidota</taxon>
        <taxon>Cytophagia</taxon>
        <taxon>Cytophagales</taxon>
        <taxon>Hymenobacteraceae</taxon>
        <taxon>Adhaeribacter</taxon>
    </lineage>
</organism>
<feature type="transmembrane region" description="Helical" evidence="3">
    <location>
        <begin position="41"/>
        <end position="59"/>
    </location>
</feature>
<reference evidence="5 6" key="1">
    <citation type="submission" date="2018-03" db="EMBL/GenBank/DDBJ databases">
        <title>Adhaeribacter sp. HMF7605 Genome sequencing and assembly.</title>
        <authorList>
            <person name="Kang H."/>
            <person name="Kang J."/>
            <person name="Cha I."/>
            <person name="Kim H."/>
            <person name="Joh K."/>
        </authorList>
    </citation>
    <scope>NUCLEOTIDE SEQUENCE [LARGE SCALE GENOMIC DNA]</scope>
    <source>
        <strain evidence="5 6">HMF7605</strain>
    </source>
</reference>